<dbReference type="Pfam" id="PF08044">
    <property type="entry name" value="DUF1707"/>
    <property type="match status" value="1"/>
</dbReference>
<name>A0ABT4SZM6_9ACTN</name>
<evidence type="ECO:0000313" key="3">
    <source>
        <dbReference type="Proteomes" id="UP001212498"/>
    </source>
</evidence>
<dbReference type="EMBL" id="JAPNUD010000043">
    <property type="protein sequence ID" value="MDA0642510.1"/>
    <property type="molecule type" value="Genomic_DNA"/>
</dbReference>
<evidence type="ECO:0000313" key="2">
    <source>
        <dbReference type="EMBL" id="MDA0642510.1"/>
    </source>
</evidence>
<accession>A0ABT4SZM6</accession>
<dbReference type="PANTHER" id="PTHR40763">
    <property type="entry name" value="MEMBRANE PROTEIN-RELATED"/>
    <property type="match status" value="1"/>
</dbReference>
<organism evidence="2 3">
    <name type="scientific">Nonomuraea ferruginea</name>
    <dbReference type="NCBI Taxonomy" id="46174"/>
    <lineage>
        <taxon>Bacteria</taxon>
        <taxon>Bacillati</taxon>
        <taxon>Actinomycetota</taxon>
        <taxon>Actinomycetes</taxon>
        <taxon>Streptosporangiales</taxon>
        <taxon>Streptosporangiaceae</taxon>
        <taxon>Nonomuraea</taxon>
    </lineage>
</organism>
<proteinExistence type="predicted"/>
<feature type="domain" description="DUF1707" evidence="1">
    <location>
        <begin position="4"/>
        <end position="51"/>
    </location>
</feature>
<sequence length="172" mass="18781">MTPDDREMAVELVQQAYADGRLQPAELEQRLELALTATSAKDLEPILADLPDDVVVLETTGGSIRRAGDWQVPRRLRVSSEYGRVRLDLSQAVIRHPHIDIELRLPFGSATIILPAGASANADGVRTGWGSVVWKAPASRLAGGPHVRITGELTYGRLTVRTAHSGSFVRRR</sequence>
<evidence type="ECO:0000259" key="1">
    <source>
        <dbReference type="Pfam" id="PF08044"/>
    </source>
</evidence>
<comment type="caution">
    <text evidence="2">The sequence shown here is derived from an EMBL/GenBank/DDBJ whole genome shotgun (WGS) entry which is preliminary data.</text>
</comment>
<dbReference type="PANTHER" id="PTHR40763:SF5">
    <property type="entry name" value="MEMBRANE PROTEIN"/>
    <property type="match status" value="1"/>
</dbReference>
<gene>
    <name evidence="2" type="ORF">OUY24_17895</name>
</gene>
<dbReference type="Proteomes" id="UP001212498">
    <property type="component" value="Unassembled WGS sequence"/>
</dbReference>
<dbReference type="InterPro" id="IPR012551">
    <property type="entry name" value="DUF1707_SHOCT-like"/>
</dbReference>
<reference evidence="2 3" key="1">
    <citation type="submission" date="2022-11" db="EMBL/GenBank/DDBJ databases">
        <title>Nonomuraea corallina sp. nov., a new species of the genus Nonomuraea isolated from sea side sediment in Thai sea.</title>
        <authorList>
            <person name="Ngamcharungchit C."/>
            <person name="Matsumoto A."/>
            <person name="Suriyachadkun C."/>
            <person name="Panbangred W."/>
            <person name="Inahashi Y."/>
            <person name="Intra B."/>
        </authorList>
    </citation>
    <scope>NUCLEOTIDE SEQUENCE [LARGE SCALE GENOMIC DNA]</scope>
    <source>
        <strain evidence="2 3">DSM 43553</strain>
    </source>
</reference>
<dbReference type="RefSeq" id="WP_271277032.1">
    <property type="nucleotide sequence ID" value="NZ_BAABFD010000012.1"/>
</dbReference>
<keyword evidence="3" id="KW-1185">Reference proteome</keyword>
<protein>
    <submittedName>
        <fullName evidence="2">DUF1707 domain-containing protein</fullName>
    </submittedName>
</protein>